<sequence length="249" mass="27530">MYSQPVYAETETEALYDFIRANPLGVLTTAIPSDLYPLLQSTHIPWILDPPNQANGTTKARLRGHIARQNPQSKAITASLTTSNSPSGSCLSQEVMILFTSPHHHYVTPKFYTETKPVTGKVAPTWNYSTVQVYGTATVYFDPEEQATGAFLDAQLRDLSAHCEGQVMGFEGEEAWRVDEAPEGYLRVLKRNIVGLSVEIDRIEGKVKMSQERKRGDREGVIKGFEALGTDTAKEVARLVRQKGDEVGG</sequence>
<dbReference type="RefSeq" id="XP_031939155.1">
    <property type="nucleotide sequence ID" value="XM_032089964.1"/>
</dbReference>
<accession>A0A5N7D616</accession>
<reference evidence="1 2" key="1">
    <citation type="submission" date="2019-04" db="EMBL/GenBank/DDBJ databases">
        <authorList>
            <consortium name="DOE Joint Genome Institute"/>
            <person name="Mondo S."/>
            <person name="Kjaerbolling I."/>
            <person name="Vesth T."/>
            <person name="Frisvad J.C."/>
            <person name="Nybo J.L."/>
            <person name="Theobald S."/>
            <person name="Kildgaard S."/>
            <person name="Isbrandt T."/>
            <person name="Kuo A."/>
            <person name="Sato A."/>
            <person name="Lyhne E.K."/>
            <person name="Kogle M.E."/>
            <person name="Wiebenga A."/>
            <person name="Kun R.S."/>
            <person name="Lubbers R.J."/>
            <person name="Makela M.R."/>
            <person name="Barry K."/>
            <person name="Chovatia M."/>
            <person name="Clum A."/>
            <person name="Daum C."/>
            <person name="Haridas S."/>
            <person name="He G."/>
            <person name="LaButti K."/>
            <person name="Lipzen A."/>
            <person name="Riley R."/>
            <person name="Salamov A."/>
            <person name="Simmons B.A."/>
            <person name="Magnuson J.K."/>
            <person name="Henrissat B."/>
            <person name="Mortensen U.H."/>
            <person name="Larsen T.O."/>
            <person name="Devries R.P."/>
            <person name="Grigoriev I.V."/>
            <person name="Machida M."/>
            <person name="Baker S.E."/>
            <person name="Andersen M.R."/>
            <person name="Cantor M.N."/>
            <person name="Hua S.X."/>
        </authorList>
    </citation>
    <scope>NUCLEOTIDE SEQUENCE [LARGE SCALE GENOMIC DNA]</scope>
    <source>
        <strain evidence="1 2">CBS 119388</strain>
    </source>
</reference>
<protein>
    <submittedName>
        <fullName evidence="1">Transcriptional regulator PAI 2-type</fullName>
    </submittedName>
</protein>
<dbReference type="EMBL" id="ML736795">
    <property type="protein sequence ID" value="KAE8401836.1"/>
    <property type="molecule type" value="Genomic_DNA"/>
</dbReference>
<dbReference type="AlphaFoldDB" id="A0A5N7D616"/>
<accession>A0A5N6IHY1</accession>
<dbReference type="OrthoDB" id="2101473at2759"/>
<keyword evidence="2" id="KW-1185">Reference proteome</keyword>
<dbReference type="SUPFAM" id="SSF50475">
    <property type="entry name" value="FMN-binding split barrel"/>
    <property type="match status" value="1"/>
</dbReference>
<dbReference type="Gene3D" id="2.30.110.10">
    <property type="entry name" value="Electron Transport, Fmn-binding Protein, Chain A"/>
    <property type="match status" value="1"/>
</dbReference>
<dbReference type="GeneID" id="43674655"/>
<dbReference type="PIRSF" id="PIRSF010372">
    <property type="entry name" value="PaiB"/>
    <property type="match status" value="1"/>
</dbReference>
<evidence type="ECO:0000313" key="1">
    <source>
        <dbReference type="EMBL" id="KAE8401836.1"/>
    </source>
</evidence>
<gene>
    <name evidence="1" type="ORF">BDV37DRAFT_295741</name>
</gene>
<dbReference type="Pfam" id="PF04299">
    <property type="entry name" value="FMN_bind_2"/>
    <property type="match status" value="1"/>
</dbReference>
<organism evidence="1 2">
    <name type="scientific">Aspergillus pseudonomiae</name>
    <dbReference type="NCBI Taxonomy" id="1506151"/>
    <lineage>
        <taxon>Eukaryota</taxon>
        <taxon>Fungi</taxon>
        <taxon>Dikarya</taxon>
        <taxon>Ascomycota</taxon>
        <taxon>Pezizomycotina</taxon>
        <taxon>Eurotiomycetes</taxon>
        <taxon>Eurotiomycetidae</taxon>
        <taxon>Eurotiales</taxon>
        <taxon>Aspergillaceae</taxon>
        <taxon>Aspergillus</taxon>
        <taxon>Aspergillus subgen. Circumdati</taxon>
    </lineage>
</organism>
<dbReference type="InterPro" id="IPR007396">
    <property type="entry name" value="TR_PAI2-type"/>
</dbReference>
<proteinExistence type="predicted"/>
<dbReference type="PANTHER" id="PTHR35802">
    <property type="entry name" value="PROTEASE SYNTHASE AND SPORULATION PROTEIN PAI 2"/>
    <property type="match status" value="1"/>
</dbReference>
<evidence type="ECO:0000313" key="2">
    <source>
        <dbReference type="Proteomes" id="UP000325579"/>
    </source>
</evidence>
<dbReference type="Proteomes" id="UP000325579">
    <property type="component" value="Unassembled WGS sequence"/>
</dbReference>
<name>A0A5N7D616_9EURO</name>
<dbReference type="InterPro" id="IPR012349">
    <property type="entry name" value="Split_barrel_FMN-bd"/>
</dbReference>
<dbReference type="PANTHER" id="PTHR35802:SF1">
    <property type="entry name" value="PROTEASE SYNTHASE AND SPORULATION PROTEIN PAI 2"/>
    <property type="match status" value="1"/>
</dbReference>